<evidence type="ECO:0000313" key="3">
    <source>
        <dbReference type="Proteomes" id="UP000279236"/>
    </source>
</evidence>
<organism evidence="2 3">
    <name type="scientific">Apiotrichum porosum</name>
    <dbReference type="NCBI Taxonomy" id="105984"/>
    <lineage>
        <taxon>Eukaryota</taxon>
        <taxon>Fungi</taxon>
        <taxon>Dikarya</taxon>
        <taxon>Basidiomycota</taxon>
        <taxon>Agaricomycotina</taxon>
        <taxon>Tremellomycetes</taxon>
        <taxon>Trichosporonales</taxon>
        <taxon>Trichosporonaceae</taxon>
        <taxon>Apiotrichum</taxon>
    </lineage>
</organism>
<gene>
    <name evidence="2" type="ORF">EHS24_007034</name>
</gene>
<name>A0A427XWT4_9TREE</name>
<feature type="compositionally biased region" description="Polar residues" evidence="1">
    <location>
        <begin position="152"/>
        <end position="164"/>
    </location>
</feature>
<feature type="compositionally biased region" description="Polar residues" evidence="1">
    <location>
        <begin position="198"/>
        <end position="233"/>
    </location>
</feature>
<dbReference type="Proteomes" id="UP000279236">
    <property type="component" value="Unassembled WGS sequence"/>
</dbReference>
<feature type="compositionally biased region" description="Low complexity" evidence="1">
    <location>
        <begin position="181"/>
        <end position="197"/>
    </location>
</feature>
<evidence type="ECO:0000256" key="1">
    <source>
        <dbReference type="SAM" id="MobiDB-lite"/>
    </source>
</evidence>
<feature type="compositionally biased region" description="Low complexity" evidence="1">
    <location>
        <begin position="331"/>
        <end position="348"/>
    </location>
</feature>
<sequence>MAPHHLRTSSSTKDLISKSKSSIFGFSRNRDSKQSFRDSTLLTELTPLDEPIYVPHGMVDLNGKTARPMVRSYSTGHAHSSPMSSYSMTQAAPGTLGQGATVVRTPQDATLTSMAQPDSILPGGPQPPHRQSSLRAPGQRRPSAPPAPSHYHMQSLSGAPQHSGSAPRYSPASAPLSTPMESTLESSLDSLELLDNSRPPSTRQLGRQRSLANKPSYSSLASQGSVGRSRAGSITASVSPGVVTAGVPRSPPRVSPIMQSSPVLQQAPVIDVDAAYFQRRMAARGSMSTLTPSSHSSMCGTVPSLHSSTPSMSSTASAVIMTPLGPGPAGLGSAPSSSSHGSEYYEPPQSDRNSGHESPPPARTSPTLGGRSHARSSPGIRPKHLPSPSMSSLAAVAAPAPAAPKRDAPFAPVLVAHTCRPATGPLSSVLVTLRFGYSLDAEPNTHEVTVTYDTLRPAGGRLVAFLDSALRPSSLDSTASSTNTSGEGPEMTDGSSAEDSDFEFDADARLQPMLEDEEYLAASATSDTPASLPKDDSMHAPPPSTRRPRLPPSVFHEGVFASSAGGLPPLSELPAALAQARAHAAGPTSCPPPTATAPLSLAVRARSNTCPGPARSTITEVTVLLLRDAGAWHTIASRLCSGTWPELAGKRRRIEEECRWAGMEPLLAELRLMPAPANRGGFL</sequence>
<proteinExistence type="predicted"/>
<evidence type="ECO:0000313" key="2">
    <source>
        <dbReference type="EMBL" id="RSH83356.1"/>
    </source>
</evidence>
<accession>A0A427XWT4</accession>
<reference evidence="2 3" key="1">
    <citation type="submission" date="2018-11" db="EMBL/GenBank/DDBJ databases">
        <title>Genome sequence of Apiotrichum porosum DSM 27194.</title>
        <authorList>
            <person name="Aliyu H."/>
            <person name="Gorte O."/>
            <person name="Ochsenreither K."/>
        </authorList>
    </citation>
    <scope>NUCLEOTIDE SEQUENCE [LARGE SCALE GENOMIC DNA]</scope>
    <source>
        <strain evidence="2 3">DSM 27194</strain>
    </source>
</reference>
<feature type="region of interest" description="Disordered" evidence="1">
    <location>
        <begin position="521"/>
        <end position="551"/>
    </location>
</feature>
<dbReference type="EMBL" id="RSCE01000004">
    <property type="protein sequence ID" value="RSH83356.1"/>
    <property type="molecule type" value="Genomic_DNA"/>
</dbReference>
<dbReference type="OrthoDB" id="2564831at2759"/>
<dbReference type="GeneID" id="39591577"/>
<feature type="region of interest" description="Disordered" evidence="1">
    <location>
        <begin position="473"/>
        <end position="500"/>
    </location>
</feature>
<protein>
    <submittedName>
        <fullName evidence="2">Uncharacterized protein</fullName>
    </submittedName>
</protein>
<feature type="compositionally biased region" description="Low complexity" evidence="1">
    <location>
        <begin position="287"/>
        <end position="318"/>
    </location>
</feature>
<feature type="region of interest" description="Disordered" evidence="1">
    <location>
        <begin position="287"/>
        <end position="392"/>
    </location>
</feature>
<comment type="caution">
    <text evidence="2">The sequence shown here is derived from an EMBL/GenBank/DDBJ whole genome shotgun (WGS) entry which is preliminary data.</text>
</comment>
<dbReference type="RefSeq" id="XP_028477308.1">
    <property type="nucleotide sequence ID" value="XM_028622416.1"/>
</dbReference>
<feature type="compositionally biased region" description="Polar residues" evidence="1">
    <location>
        <begin position="474"/>
        <end position="486"/>
    </location>
</feature>
<dbReference type="AlphaFoldDB" id="A0A427XWT4"/>
<keyword evidence="3" id="KW-1185">Reference proteome</keyword>
<feature type="compositionally biased region" description="Polar residues" evidence="1">
    <location>
        <begin position="73"/>
        <end position="92"/>
    </location>
</feature>
<feature type="region of interest" description="Disordered" evidence="1">
    <location>
        <begin position="114"/>
        <end position="233"/>
    </location>
</feature>
<feature type="region of interest" description="Disordered" evidence="1">
    <location>
        <begin position="73"/>
        <end position="93"/>
    </location>
</feature>